<evidence type="ECO:0000313" key="13">
    <source>
        <dbReference type="Proteomes" id="UP000694553"/>
    </source>
</evidence>
<keyword evidence="7 10" id="KW-0862">Zinc</keyword>
<keyword evidence="5 10" id="KW-0479">Metal-binding</keyword>
<evidence type="ECO:0000256" key="7">
    <source>
        <dbReference type="ARBA" id="ARBA00022833"/>
    </source>
</evidence>
<accession>A0A8U7PA74</accession>
<proteinExistence type="inferred from homology"/>
<protein>
    <recommendedName>
        <fullName evidence="3 10">Zinc finger protein-like 1</fullName>
    </recommendedName>
</protein>
<dbReference type="AlphaFoldDB" id="A0A8U7PA74"/>
<keyword evidence="8 10" id="KW-1133">Transmembrane helix</keyword>
<feature type="transmembrane region" description="Helical" evidence="10">
    <location>
        <begin position="332"/>
        <end position="353"/>
    </location>
</feature>
<dbReference type="Ensembl" id="ENSCMUT00000035689.1">
    <property type="protein sequence ID" value="ENSCMUP00000033324.1"/>
    <property type="gene ID" value="ENSCMUG00000019589.1"/>
</dbReference>
<evidence type="ECO:0000256" key="6">
    <source>
        <dbReference type="ARBA" id="ARBA00022771"/>
    </source>
</evidence>
<evidence type="ECO:0000256" key="2">
    <source>
        <dbReference type="ARBA" id="ARBA00005561"/>
    </source>
</evidence>
<dbReference type="SUPFAM" id="SSF57850">
    <property type="entry name" value="RING/U-box"/>
    <property type="match status" value="1"/>
</dbReference>
<reference evidence="13" key="1">
    <citation type="submission" date="2019-10" db="EMBL/GenBank/DDBJ databases">
        <title>Corvus moneduloides (New Caledonian crow) genome, bCorMon1, primary haplotype.</title>
        <authorList>
            <person name="Rutz C."/>
            <person name="Fungtammasan C."/>
            <person name="Mountcastle J."/>
            <person name="Formenti G."/>
            <person name="Chow W."/>
            <person name="Howe K."/>
            <person name="Steele M.P."/>
            <person name="Fernandes J."/>
            <person name="Gilbert M.T.P."/>
            <person name="Fedrigo O."/>
            <person name="Jarvis E.D."/>
            <person name="Gemmell N."/>
        </authorList>
    </citation>
    <scope>NUCLEOTIDE SEQUENCE [LARGE SCALE GENOMIC DNA]</scope>
</reference>
<feature type="region of interest" description="Disordered" evidence="11">
    <location>
        <begin position="236"/>
        <end position="310"/>
    </location>
</feature>
<dbReference type="Gene3D" id="3.30.40.10">
    <property type="entry name" value="Zinc/RING finger domain, C3HC4 (zinc finger)"/>
    <property type="match status" value="1"/>
</dbReference>
<dbReference type="PROSITE" id="PS50089">
    <property type="entry name" value="ZF_RING_2"/>
    <property type="match status" value="1"/>
</dbReference>
<dbReference type="PANTHER" id="PTHR12981:SF0">
    <property type="entry name" value="ZINC FINGER PROTEIN-LIKE 1"/>
    <property type="match status" value="1"/>
</dbReference>
<keyword evidence="6 10" id="KW-0863">Zinc-finger</keyword>
<evidence type="ECO:0000256" key="4">
    <source>
        <dbReference type="ARBA" id="ARBA00022692"/>
    </source>
</evidence>
<dbReference type="InterPro" id="IPR058730">
    <property type="entry name" value="U-box_ZFPL1-like"/>
</dbReference>
<dbReference type="InterPro" id="IPR039043">
    <property type="entry name" value="ZFPL1"/>
</dbReference>
<dbReference type="InterPro" id="IPR001841">
    <property type="entry name" value="Znf_RING"/>
</dbReference>
<dbReference type="PANTHER" id="PTHR12981">
    <property type="entry name" value="ZINC FINGER PROTEIN-LIKE 1"/>
    <property type="match status" value="1"/>
</dbReference>
<dbReference type="OMA" id="LXDSASA"/>
<keyword evidence="10" id="KW-0813">Transport</keyword>
<feature type="compositionally biased region" description="Basic and acidic residues" evidence="11">
    <location>
        <begin position="293"/>
        <end position="308"/>
    </location>
</feature>
<reference evidence="12" key="3">
    <citation type="submission" date="2025-09" db="UniProtKB">
        <authorList>
            <consortium name="Ensembl"/>
        </authorList>
    </citation>
    <scope>IDENTIFICATION</scope>
</reference>
<comment type="domain">
    <text evidence="10">The B box-type and RING-type zinc fingers although degenerate play a central role in function of the protein.</text>
</comment>
<comment type="similarity">
    <text evidence="2 10">Belongs to the ZFPL1 family.</text>
</comment>
<dbReference type="GO" id="GO:0016192">
    <property type="term" value="P:vesicle-mediated transport"/>
    <property type="evidence" value="ECO:0007669"/>
    <property type="project" value="UniProtKB-KW"/>
</dbReference>
<dbReference type="InterPro" id="IPR058731">
    <property type="entry name" value="Znf-B_box_ZFPL1-like"/>
</dbReference>
<dbReference type="InterPro" id="IPR013083">
    <property type="entry name" value="Znf_RING/FYVE/PHD"/>
</dbReference>
<evidence type="ECO:0000256" key="5">
    <source>
        <dbReference type="ARBA" id="ARBA00022723"/>
    </source>
</evidence>
<comment type="function">
    <text evidence="10">Required for cis-Golgi integrity and efficient ER to Golgi transport.</text>
</comment>
<keyword evidence="13" id="KW-1185">Reference proteome</keyword>
<dbReference type="Pfam" id="PF25998">
    <property type="entry name" value="U-box_ZFPL1"/>
    <property type="match status" value="1"/>
</dbReference>
<dbReference type="CDD" id="cd16487">
    <property type="entry name" value="mRING-H2-C3DHC3_ZFPL1"/>
    <property type="match status" value="1"/>
</dbReference>
<dbReference type="Proteomes" id="UP000694553">
    <property type="component" value="Unassembled WGS sequence"/>
</dbReference>
<evidence type="ECO:0000256" key="3">
    <source>
        <dbReference type="ARBA" id="ARBA00022409"/>
    </source>
</evidence>
<gene>
    <name evidence="12" type="primary">ZFPL1</name>
</gene>
<dbReference type="GO" id="GO:0005794">
    <property type="term" value="C:Golgi apparatus"/>
    <property type="evidence" value="ECO:0007669"/>
    <property type="project" value="UniProtKB-SubCell"/>
</dbReference>
<comment type="subcellular location">
    <subcellularLocation>
        <location evidence="1 10">Golgi apparatus</location>
        <location evidence="1 10">cis-Golgi network membrane</location>
        <topology evidence="1 10">Single-pass membrane protein</topology>
    </subcellularLocation>
</comment>
<organism evidence="12 13">
    <name type="scientific">Corvus moneduloides</name>
    <name type="common">New Caledonian crow</name>
    <dbReference type="NCBI Taxonomy" id="1196302"/>
    <lineage>
        <taxon>Eukaryota</taxon>
        <taxon>Metazoa</taxon>
        <taxon>Chordata</taxon>
        <taxon>Craniata</taxon>
        <taxon>Vertebrata</taxon>
        <taxon>Euteleostomi</taxon>
        <taxon>Archelosauria</taxon>
        <taxon>Archosauria</taxon>
        <taxon>Dinosauria</taxon>
        <taxon>Saurischia</taxon>
        <taxon>Theropoda</taxon>
        <taxon>Coelurosauria</taxon>
        <taxon>Aves</taxon>
        <taxon>Neognathae</taxon>
        <taxon>Neoaves</taxon>
        <taxon>Telluraves</taxon>
        <taxon>Australaves</taxon>
        <taxon>Passeriformes</taxon>
        <taxon>Corvoidea</taxon>
        <taxon>Corvidae</taxon>
        <taxon>Corvus</taxon>
    </lineage>
</organism>
<evidence type="ECO:0000256" key="1">
    <source>
        <dbReference type="ARBA" id="ARBA00004612"/>
    </source>
</evidence>
<feature type="compositionally biased region" description="Pro residues" evidence="11">
    <location>
        <begin position="257"/>
        <end position="270"/>
    </location>
</feature>
<evidence type="ECO:0000256" key="9">
    <source>
        <dbReference type="ARBA" id="ARBA00023136"/>
    </source>
</evidence>
<feature type="compositionally biased region" description="Acidic residues" evidence="11">
    <location>
        <begin position="236"/>
        <end position="247"/>
    </location>
</feature>
<evidence type="ECO:0000256" key="8">
    <source>
        <dbReference type="ARBA" id="ARBA00022989"/>
    </source>
</evidence>
<keyword evidence="10" id="KW-0333">Golgi apparatus</keyword>
<dbReference type="GO" id="GO:0008270">
    <property type="term" value="F:zinc ion binding"/>
    <property type="evidence" value="ECO:0007669"/>
    <property type="project" value="UniProtKB-UniRule"/>
</dbReference>
<evidence type="ECO:0000313" key="12">
    <source>
        <dbReference type="Ensembl" id="ENSCMUP00000033324.1"/>
    </source>
</evidence>
<evidence type="ECO:0000256" key="10">
    <source>
        <dbReference type="RuleBase" id="RU369078"/>
    </source>
</evidence>
<sequence length="376" mass="41201">MAIRTDGSDVISPRRAGTRWAGSSRHLGCGGFVGDRPHFRENLHEVTQSRSDVPGSASGAARRHRNVLAMGLCKCPKRRVTTLFCFEHRVNVCESCLVSAHPKCIVRSYLQWLQDSDYSPQCPLCEAPLGERETVRLVCYDVFHWPCLAGWARALPPRTAPAGHRCPQCGGPLFPPPNLEGPVAEALRARLRTAPWARPGLGLPLVSAPNILRIYLNTPNRPEIPQNTPISLQIEDSEELPEPETAQEPDRGWDAPITPPEPAQSPPPPHAVVHMGGETPTLHPGSAPRKPLGGRESRSPPDRDEDKYRRRPLAWVPPKFRCRMRGAQRRPLLVLCLGGAAAFALLLLLLASLGRGGADSDPALEPLNNPHVRVGH</sequence>
<keyword evidence="9 10" id="KW-0472">Membrane</keyword>
<dbReference type="Pfam" id="PF25993">
    <property type="entry name" value="zf-B_box_ZFPL1"/>
    <property type="match status" value="1"/>
</dbReference>
<name>A0A8U7PA74_CORMO</name>
<evidence type="ECO:0000256" key="11">
    <source>
        <dbReference type="SAM" id="MobiDB-lite"/>
    </source>
</evidence>
<keyword evidence="10" id="KW-0931">ER-Golgi transport</keyword>
<keyword evidence="4 10" id="KW-0812">Transmembrane</keyword>
<reference evidence="12" key="2">
    <citation type="submission" date="2025-08" db="UniProtKB">
        <authorList>
            <consortium name="Ensembl"/>
        </authorList>
    </citation>
    <scope>IDENTIFICATION</scope>
</reference>